<dbReference type="eggNOG" id="COG3791">
    <property type="taxonomic scope" value="Bacteria"/>
</dbReference>
<comment type="caution">
    <text evidence="6">The sequence shown here is derived from an EMBL/GenBank/DDBJ whole genome shotgun (WGS) entry which is preliminary data.</text>
</comment>
<evidence type="ECO:0000256" key="2">
    <source>
        <dbReference type="ARBA" id="ARBA00022723"/>
    </source>
</evidence>
<organism evidence="6 7">
    <name type="scientific">Roseivivax halodurans JCM 10272</name>
    <dbReference type="NCBI Taxonomy" id="1449350"/>
    <lineage>
        <taxon>Bacteria</taxon>
        <taxon>Pseudomonadati</taxon>
        <taxon>Pseudomonadota</taxon>
        <taxon>Alphaproteobacteria</taxon>
        <taxon>Rhodobacterales</taxon>
        <taxon>Roseobacteraceae</taxon>
        <taxon>Roseivivax</taxon>
    </lineage>
</organism>
<keyword evidence="7" id="KW-1185">Reference proteome</keyword>
<dbReference type="GO" id="GO:0046872">
    <property type="term" value="F:metal ion binding"/>
    <property type="evidence" value="ECO:0007669"/>
    <property type="project" value="UniProtKB-KW"/>
</dbReference>
<reference evidence="6 7" key="1">
    <citation type="submission" date="2014-01" db="EMBL/GenBank/DDBJ databases">
        <title>Roseivivax halodurans JCM 10272 Genome Sequencing.</title>
        <authorList>
            <person name="Lai Q."/>
            <person name="Li G."/>
            <person name="Shao Z."/>
        </authorList>
    </citation>
    <scope>NUCLEOTIDE SEQUENCE [LARGE SCALE GENOMIC DNA]</scope>
    <source>
        <strain evidence="6 7">JCM 10272</strain>
    </source>
</reference>
<dbReference type="GO" id="GO:0016846">
    <property type="term" value="F:carbon-sulfur lyase activity"/>
    <property type="evidence" value="ECO:0007669"/>
    <property type="project" value="InterPro"/>
</dbReference>
<evidence type="ECO:0000256" key="4">
    <source>
        <dbReference type="ARBA" id="ARBA00023239"/>
    </source>
</evidence>
<evidence type="ECO:0000259" key="5">
    <source>
        <dbReference type="PROSITE" id="PS51891"/>
    </source>
</evidence>
<dbReference type="EMBL" id="JALZ01000002">
    <property type="protein sequence ID" value="ETX15967.1"/>
    <property type="molecule type" value="Genomic_DNA"/>
</dbReference>
<gene>
    <name evidence="6" type="ORF">OCH239_07280</name>
</gene>
<comment type="similarity">
    <text evidence="1">Belongs to the Gfa family.</text>
</comment>
<dbReference type="SUPFAM" id="SSF51316">
    <property type="entry name" value="Mss4-like"/>
    <property type="match status" value="1"/>
</dbReference>
<keyword evidence="2" id="KW-0479">Metal-binding</keyword>
<keyword evidence="3" id="KW-0862">Zinc</keyword>
<dbReference type="AlphaFoldDB" id="X7EJ87"/>
<proteinExistence type="inferred from homology"/>
<dbReference type="OrthoDB" id="9807246at2"/>
<dbReference type="STRING" id="1449350.OCH239_07280"/>
<evidence type="ECO:0000313" key="6">
    <source>
        <dbReference type="EMBL" id="ETX15967.1"/>
    </source>
</evidence>
<protein>
    <submittedName>
        <fullName evidence="6">Aldehyde-activating protein</fullName>
    </submittedName>
</protein>
<evidence type="ECO:0000256" key="1">
    <source>
        <dbReference type="ARBA" id="ARBA00005495"/>
    </source>
</evidence>
<keyword evidence="4" id="KW-0456">Lyase</keyword>
<evidence type="ECO:0000313" key="7">
    <source>
        <dbReference type="Proteomes" id="UP000022447"/>
    </source>
</evidence>
<dbReference type="RefSeq" id="WP_051489188.1">
    <property type="nucleotide sequence ID" value="NZ_JALZ01000002.1"/>
</dbReference>
<name>X7EJ87_9RHOB</name>
<dbReference type="InterPro" id="IPR006913">
    <property type="entry name" value="CENP-V/GFA"/>
</dbReference>
<dbReference type="Pfam" id="PF04828">
    <property type="entry name" value="GFA"/>
    <property type="match status" value="1"/>
</dbReference>
<dbReference type="InterPro" id="IPR011057">
    <property type="entry name" value="Mss4-like_sf"/>
</dbReference>
<feature type="domain" description="CENP-V/GFA" evidence="5">
    <location>
        <begin position="15"/>
        <end position="119"/>
    </location>
</feature>
<evidence type="ECO:0000256" key="3">
    <source>
        <dbReference type="ARBA" id="ARBA00022833"/>
    </source>
</evidence>
<dbReference type="Proteomes" id="UP000022447">
    <property type="component" value="Unassembled WGS sequence"/>
</dbReference>
<dbReference type="Gene3D" id="3.90.1590.10">
    <property type="entry name" value="glutathione-dependent formaldehyde- activating enzyme (gfa)"/>
    <property type="match status" value="1"/>
</dbReference>
<dbReference type="PANTHER" id="PTHR33337">
    <property type="entry name" value="GFA DOMAIN-CONTAINING PROTEIN"/>
    <property type="match status" value="1"/>
</dbReference>
<dbReference type="PROSITE" id="PS51891">
    <property type="entry name" value="CENP_V_GFA"/>
    <property type="match status" value="1"/>
</dbReference>
<dbReference type="PANTHER" id="PTHR33337:SF40">
    <property type="entry name" value="CENP-V_GFA DOMAIN-CONTAINING PROTEIN-RELATED"/>
    <property type="match status" value="1"/>
</dbReference>
<sequence>MPDTSSAKGEWTLPMTASCRCGALTLTMTAPPILTMACHCRGCQKMTGGAFSLSAAFPTGAVTIAGAEPQQGGLGTEGQDHMHCPRCLSWVFTRLPEAYGILNVRAPMIDVPEGIAPFAETQDAEKLPFVHVDVAMSFERFPDMDELTAASARFAEEAARV</sequence>
<accession>X7EJ87</accession>